<feature type="compositionally biased region" description="Basic and acidic residues" evidence="1">
    <location>
        <begin position="118"/>
        <end position="127"/>
    </location>
</feature>
<comment type="caution">
    <text evidence="2">The sequence shown here is derived from an EMBL/GenBank/DDBJ whole genome shotgun (WGS) entry which is preliminary data.</text>
</comment>
<organism evidence="2 3">
    <name type="scientific">Beauveria bassiana</name>
    <name type="common">White muscardine disease fungus</name>
    <name type="synonym">Tritirachium shiotae</name>
    <dbReference type="NCBI Taxonomy" id="176275"/>
    <lineage>
        <taxon>Eukaryota</taxon>
        <taxon>Fungi</taxon>
        <taxon>Dikarya</taxon>
        <taxon>Ascomycota</taxon>
        <taxon>Pezizomycotina</taxon>
        <taxon>Sordariomycetes</taxon>
        <taxon>Hypocreomycetidae</taxon>
        <taxon>Hypocreales</taxon>
        <taxon>Cordycipitaceae</taxon>
        <taxon>Beauveria</taxon>
    </lineage>
</organism>
<feature type="region of interest" description="Disordered" evidence="1">
    <location>
        <begin position="97"/>
        <end position="127"/>
    </location>
</feature>
<name>A0A2S7XZ61_BEABA</name>
<accession>A0A2S7XZ61</accession>
<gene>
    <name evidence="2" type="ORF">BB8028_0001g11990</name>
</gene>
<evidence type="ECO:0000256" key="1">
    <source>
        <dbReference type="SAM" id="MobiDB-lite"/>
    </source>
</evidence>
<dbReference type="EMBL" id="JRHA01000001">
    <property type="protein sequence ID" value="PQK09128.1"/>
    <property type="molecule type" value="Genomic_DNA"/>
</dbReference>
<sequence>MGNDKQVEEVELWQITEVHITNNYVRGEQDGRVFYSRVTSKGSLPESFWLDDWQFALQVRERAERLAASSGNSARNARGVYGGRLISQEIANNPSLGIASSSAEVAQQRRGKGKDKKKGKDGAKQQT</sequence>
<protein>
    <submittedName>
        <fullName evidence="2">Uncharacterized protein</fullName>
    </submittedName>
</protein>
<dbReference type="AlphaFoldDB" id="A0A2S7XZ61"/>
<evidence type="ECO:0000313" key="2">
    <source>
        <dbReference type="EMBL" id="PQK09128.1"/>
    </source>
</evidence>
<reference evidence="2 3" key="1">
    <citation type="submission" date="2016-07" db="EMBL/GenBank/DDBJ databases">
        <title>Comparative genomics of the entomopathogenic fungus Beauveria bassiana.</title>
        <authorList>
            <person name="Valero Jimenez C.A."/>
            <person name="Zwaan B.J."/>
            <person name="Van Kan J.A."/>
            <person name="Takken W."/>
            <person name="Debets A.J."/>
            <person name="Schoustra S.E."/>
            <person name="Koenraadt C.J."/>
        </authorList>
    </citation>
    <scope>NUCLEOTIDE SEQUENCE [LARGE SCALE GENOMIC DNA]</scope>
    <source>
        <strain evidence="2 3">ARSEF 8028</strain>
    </source>
</reference>
<dbReference type="OrthoDB" id="5153334at2759"/>
<evidence type="ECO:0000313" key="3">
    <source>
        <dbReference type="Proteomes" id="UP000237441"/>
    </source>
</evidence>
<proteinExistence type="predicted"/>
<dbReference type="Proteomes" id="UP000237441">
    <property type="component" value="Unassembled WGS sequence"/>
</dbReference>